<protein>
    <submittedName>
        <fullName evidence="10">Threonine/serine exporter family protein</fullName>
    </submittedName>
</protein>
<dbReference type="EMBL" id="JAUUTP010000007">
    <property type="protein sequence ID" value="MDP1418598.1"/>
    <property type="molecule type" value="Genomic_DNA"/>
</dbReference>
<evidence type="ECO:0000256" key="7">
    <source>
        <dbReference type="ARBA" id="ARBA00034125"/>
    </source>
</evidence>
<feature type="transmembrane region" description="Helical" evidence="8">
    <location>
        <begin position="51"/>
        <end position="70"/>
    </location>
</feature>
<keyword evidence="3" id="KW-0997">Cell inner membrane</keyword>
<evidence type="ECO:0000313" key="10">
    <source>
        <dbReference type="EMBL" id="MDP1418598.1"/>
    </source>
</evidence>
<dbReference type="RefSeq" id="WP_305159938.1">
    <property type="nucleotide sequence ID" value="NZ_JAUUTP010000007.1"/>
</dbReference>
<dbReference type="Proteomes" id="UP001178277">
    <property type="component" value="Unassembled WGS sequence"/>
</dbReference>
<evidence type="ECO:0000256" key="3">
    <source>
        <dbReference type="ARBA" id="ARBA00022519"/>
    </source>
</evidence>
<dbReference type="AlphaFoldDB" id="A0AA90P0G0"/>
<dbReference type="GO" id="GO:0005886">
    <property type="term" value="C:plasma membrane"/>
    <property type="evidence" value="ECO:0007669"/>
    <property type="project" value="UniProtKB-SubCell"/>
</dbReference>
<feature type="transmembrane region" description="Helical" evidence="8">
    <location>
        <begin position="77"/>
        <end position="95"/>
    </location>
</feature>
<evidence type="ECO:0000256" key="4">
    <source>
        <dbReference type="ARBA" id="ARBA00022692"/>
    </source>
</evidence>
<feature type="transmembrane region" description="Helical" evidence="8">
    <location>
        <begin position="6"/>
        <end position="22"/>
    </location>
</feature>
<proteinExistence type="inferred from homology"/>
<evidence type="ECO:0000256" key="6">
    <source>
        <dbReference type="ARBA" id="ARBA00023136"/>
    </source>
</evidence>
<keyword evidence="2" id="KW-1003">Cell membrane</keyword>
<evidence type="ECO:0000256" key="2">
    <source>
        <dbReference type="ARBA" id="ARBA00022475"/>
    </source>
</evidence>
<comment type="similarity">
    <text evidence="7">Belongs to the ThrE exporter (TC 2.A.79) family.</text>
</comment>
<comment type="caution">
    <text evidence="10">The sequence shown here is derived from an EMBL/GenBank/DDBJ whole genome shotgun (WGS) entry which is preliminary data.</text>
</comment>
<dbReference type="InterPro" id="IPR024528">
    <property type="entry name" value="ThrE_2"/>
</dbReference>
<evidence type="ECO:0000259" key="9">
    <source>
        <dbReference type="Pfam" id="PF12821"/>
    </source>
</evidence>
<name>A0AA90P0G0_9BACI</name>
<evidence type="ECO:0000313" key="11">
    <source>
        <dbReference type="Proteomes" id="UP001178277"/>
    </source>
</evidence>
<organism evidence="10 11">
    <name type="scientific">Peribacillus simplex</name>
    <dbReference type="NCBI Taxonomy" id="1478"/>
    <lineage>
        <taxon>Bacteria</taxon>
        <taxon>Bacillati</taxon>
        <taxon>Bacillota</taxon>
        <taxon>Bacilli</taxon>
        <taxon>Bacillales</taxon>
        <taxon>Bacillaceae</taxon>
        <taxon>Peribacillus</taxon>
    </lineage>
</organism>
<feature type="transmembrane region" description="Helical" evidence="8">
    <location>
        <begin position="107"/>
        <end position="133"/>
    </location>
</feature>
<keyword evidence="4 8" id="KW-0812">Transmembrane</keyword>
<gene>
    <name evidence="10" type="ORF">Q8G35_09250</name>
</gene>
<feature type="domain" description="Threonine/Serine exporter ThrE" evidence="9">
    <location>
        <begin position="6"/>
        <end position="132"/>
    </location>
</feature>
<dbReference type="Pfam" id="PF12821">
    <property type="entry name" value="ThrE_2"/>
    <property type="match status" value="1"/>
</dbReference>
<accession>A0AA90P0G0</accession>
<feature type="transmembrane region" description="Helical" evidence="8">
    <location>
        <begin position="27"/>
        <end position="45"/>
    </location>
</feature>
<keyword evidence="6 8" id="KW-0472">Membrane</keyword>
<evidence type="ECO:0000256" key="8">
    <source>
        <dbReference type="SAM" id="Phobius"/>
    </source>
</evidence>
<dbReference type="PANTHER" id="PTHR34390:SF1">
    <property type="entry name" value="SUCCINATE TRANSPORTER SUBUNIT YJJB-RELATED"/>
    <property type="match status" value="1"/>
</dbReference>
<dbReference type="PANTHER" id="PTHR34390">
    <property type="entry name" value="UPF0442 PROTEIN YJJB-RELATED"/>
    <property type="match status" value="1"/>
</dbReference>
<dbReference type="GO" id="GO:0015744">
    <property type="term" value="P:succinate transport"/>
    <property type="evidence" value="ECO:0007669"/>
    <property type="project" value="TreeGrafter"/>
</dbReference>
<evidence type="ECO:0000256" key="1">
    <source>
        <dbReference type="ARBA" id="ARBA00004651"/>
    </source>
</evidence>
<reference evidence="10" key="1">
    <citation type="submission" date="2023-07" db="EMBL/GenBank/DDBJ databases">
        <title>Murine gut Bacillus species.</title>
        <authorList>
            <person name="Gutman E."/>
            <person name="Hashuel R."/>
            <person name="Litvak Y."/>
        </authorList>
    </citation>
    <scope>NUCLEOTIDE SEQUENCE</scope>
    <source>
        <strain evidence="10">RU283</strain>
    </source>
</reference>
<keyword evidence="5 8" id="KW-1133">Transmembrane helix</keyword>
<comment type="subcellular location">
    <subcellularLocation>
        <location evidence="1">Cell membrane</location>
        <topology evidence="1">Multi-pass membrane protein</topology>
    </subcellularLocation>
</comment>
<dbReference type="InterPro" id="IPR050539">
    <property type="entry name" value="ThrE_Dicarb/AminoAcid_Exp"/>
</dbReference>
<evidence type="ECO:0000256" key="5">
    <source>
        <dbReference type="ARBA" id="ARBA00022989"/>
    </source>
</evidence>
<sequence length="149" mass="16469">MMIAHLITSFIASAAFGVIFNVPKNSLFQCGFVGMLGWILYFFLVENEVNSIIATLAAAFIVAVISQYFAKRYKTPITIFNVSGIIPLVPGGLSYDAMKHFVGNDFYVAVQLAAKVFMLAGAIAMGLIFAEVMNQLVNKYNRRKVRLRS</sequence>